<evidence type="ECO:0000256" key="10">
    <source>
        <dbReference type="SAM" id="MobiDB-lite"/>
    </source>
</evidence>
<gene>
    <name evidence="12" type="ORF">CHLNCDRAFT_54966</name>
</gene>
<keyword evidence="4" id="KW-0863">Zinc-finger</keyword>
<evidence type="ECO:0000256" key="6">
    <source>
        <dbReference type="ARBA" id="ARBA00023015"/>
    </source>
</evidence>
<dbReference type="OrthoDB" id="514203at2759"/>
<sequence>MEGELCTACWTGNLQLHEGMLVCDVCGSIHQGFAEETQEYQTGISDARFFKKSEGMKAKAKDAAAAEAEPPPPPPVEAAVRAYVGALQQLLQRQAQVLIATLGMDPGLSGVLRQLWLAHLAHSRLLEPATILKLEVLAGPGGGAPAATDGSEGEDGGIDGGGSGGGAMPGQMTFGRRSLRIQAELAPALHPRHTLALLLLACWCQLEAAGPLDVLRWALDGRLPYVAFAAEEGAVLQQYRNILGGELIAVRGVPSPKALLLNASTMGKRLGLACPPLSPALWLARYLADLELSQELLPVALQLHALYQPAPLVPTEGERPGRHPWALLMASLVVAAKLCYGVGGGTRSMPGLPLPPEWADWAPRQLSRLGSAAQLDESQFRAYMQYLQRGLLADCGPPPDLETAHQLFQRMALVDGVGAGGVRQGGSAGSGARHALQREADRQQQQQQQQEQLQEHRAQQEQPPSHAYPFFGASVWHKHRGMLPADYVLLLTPCAALVWLVPEALHELVSGLEQAMIAAECEISFLYNSEDQARLWKCREEGCFR</sequence>
<feature type="compositionally biased region" description="Gly residues" evidence="10">
    <location>
        <begin position="158"/>
        <end position="167"/>
    </location>
</feature>
<evidence type="ECO:0000256" key="5">
    <source>
        <dbReference type="ARBA" id="ARBA00022833"/>
    </source>
</evidence>
<evidence type="ECO:0000313" key="12">
    <source>
        <dbReference type="EMBL" id="EFN51697.1"/>
    </source>
</evidence>
<name>E1ZR99_CHLVA</name>
<feature type="domain" description="Rrn7/TAF1B C-terminal cyclin" evidence="11">
    <location>
        <begin position="259"/>
        <end position="365"/>
    </location>
</feature>
<organism evidence="13">
    <name type="scientific">Chlorella variabilis</name>
    <name type="common">Green alga</name>
    <dbReference type="NCBI Taxonomy" id="554065"/>
    <lineage>
        <taxon>Eukaryota</taxon>
        <taxon>Viridiplantae</taxon>
        <taxon>Chlorophyta</taxon>
        <taxon>core chlorophytes</taxon>
        <taxon>Trebouxiophyceae</taxon>
        <taxon>Chlorellales</taxon>
        <taxon>Chlorellaceae</taxon>
        <taxon>Chlorella clade</taxon>
        <taxon>Chlorella</taxon>
    </lineage>
</organism>
<evidence type="ECO:0000259" key="11">
    <source>
        <dbReference type="Pfam" id="PF20645"/>
    </source>
</evidence>
<evidence type="ECO:0000313" key="13">
    <source>
        <dbReference type="Proteomes" id="UP000008141"/>
    </source>
</evidence>
<keyword evidence="3" id="KW-0479">Metal-binding</keyword>
<keyword evidence="6" id="KW-0805">Transcription regulation</keyword>
<dbReference type="GO" id="GO:0070860">
    <property type="term" value="C:RNA polymerase I core factor complex"/>
    <property type="evidence" value="ECO:0007669"/>
    <property type="project" value="InterPro"/>
</dbReference>
<keyword evidence="7" id="KW-0238">DNA-binding</keyword>
<dbReference type="GO" id="GO:0042790">
    <property type="term" value="P:nucleolar large rRNA transcription by RNA polymerase I"/>
    <property type="evidence" value="ECO:0007669"/>
    <property type="project" value="TreeGrafter"/>
</dbReference>
<evidence type="ECO:0000256" key="1">
    <source>
        <dbReference type="ARBA" id="ARBA00004604"/>
    </source>
</evidence>
<evidence type="ECO:0000256" key="2">
    <source>
        <dbReference type="ARBA" id="ARBA00006899"/>
    </source>
</evidence>
<reference evidence="12 13" key="1">
    <citation type="journal article" date="2010" name="Plant Cell">
        <title>The Chlorella variabilis NC64A genome reveals adaptation to photosymbiosis, coevolution with viruses, and cryptic sex.</title>
        <authorList>
            <person name="Blanc G."/>
            <person name="Duncan G."/>
            <person name="Agarkova I."/>
            <person name="Borodovsky M."/>
            <person name="Gurnon J."/>
            <person name="Kuo A."/>
            <person name="Lindquist E."/>
            <person name="Lucas S."/>
            <person name="Pangilinan J."/>
            <person name="Polle J."/>
            <person name="Salamov A."/>
            <person name="Terry A."/>
            <person name="Yamada T."/>
            <person name="Dunigan D.D."/>
            <person name="Grigoriev I.V."/>
            <person name="Claverie J.M."/>
            <person name="Van Etten J.L."/>
        </authorList>
    </citation>
    <scope>NUCLEOTIDE SEQUENCE [LARGE SCALE GENOMIC DNA]</scope>
    <source>
        <strain evidence="12 13">NC64A</strain>
    </source>
</reference>
<keyword evidence="8" id="KW-0804">Transcription</keyword>
<dbReference type="STRING" id="554065.E1ZR99"/>
<dbReference type="eggNOG" id="ENOG502S5GT">
    <property type="taxonomic scope" value="Eukaryota"/>
</dbReference>
<dbReference type="InParanoid" id="E1ZR99"/>
<dbReference type="InterPro" id="IPR033599">
    <property type="entry name" value="TAF1B/Rrn7"/>
</dbReference>
<dbReference type="Proteomes" id="UP000008141">
    <property type="component" value="Unassembled WGS sequence"/>
</dbReference>
<dbReference type="PANTHER" id="PTHR31576">
    <property type="entry name" value="TATA BOX-BINDING PROTEIN-ASSOCIATED FACTOR RNA POLYMERASE I SUBUNIT B"/>
    <property type="match status" value="1"/>
</dbReference>
<dbReference type="GO" id="GO:0008270">
    <property type="term" value="F:zinc ion binding"/>
    <property type="evidence" value="ECO:0007669"/>
    <property type="project" value="UniProtKB-KW"/>
</dbReference>
<evidence type="ECO:0000256" key="9">
    <source>
        <dbReference type="ARBA" id="ARBA00023242"/>
    </source>
</evidence>
<keyword evidence="13" id="KW-1185">Reference proteome</keyword>
<dbReference type="EMBL" id="GL433861">
    <property type="protein sequence ID" value="EFN51697.1"/>
    <property type="molecule type" value="Genomic_DNA"/>
</dbReference>
<feature type="region of interest" description="Disordered" evidence="10">
    <location>
        <begin position="423"/>
        <end position="464"/>
    </location>
</feature>
<evidence type="ECO:0000256" key="3">
    <source>
        <dbReference type="ARBA" id="ARBA00022723"/>
    </source>
</evidence>
<dbReference type="RefSeq" id="XP_005843799.1">
    <property type="nucleotide sequence ID" value="XM_005843737.1"/>
</dbReference>
<feature type="compositionally biased region" description="Low complexity" evidence="10">
    <location>
        <begin position="443"/>
        <end position="452"/>
    </location>
</feature>
<comment type="similarity">
    <text evidence="2">Belongs to the RRN7/TAF1B family.</text>
</comment>
<dbReference type="KEGG" id="cvr:CHLNCDRAFT_54966"/>
<evidence type="ECO:0000256" key="7">
    <source>
        <dbReference type="ARBA" id="ARBA00023125"/>
    </source>
</evidence>
<dbReference type="InterPro" id="IPR048538">
    <property type="entry name" value="Rrn7_cyclin_C"/>
</dbReference>
<evidence type="ECO:0000256" key="4">
    <source>
        <dbReference type="ARBA" id="ARBA00022771"/>
    </source>
</evidence>
<dbReference type="GO" id="GO:0001164">
    <property type="term" value="F:RNA polymerase I core promoter sequence-specific DNA binding"/>
    <property type="evidence" value="ECO:0007669"/>
    <property type="project" value="InterPro"/>
</dbReference>
<dbReference type="GeneID" id="17351145"/>
<evidence type="ECO:0000256" key="8">
    <source>
        <dbReference type="ARBA" id="ARBA00023163"/>
    </source>
</evidence>
<dbReference type="PANTHER" id="PTHR31576:SF2">
    <property type="entry name" value="TATA BOX-BINDING PROTEIN-ASSOCIATED FACTOR RNA POLYMERASE I SUBUNIT B"/>
    <property type="match status" value="1"/>
</dbReference>
<accession>E1ZR99</accession>
<protein>
    <recommendedName>
        <fullName evidence="11">Rrn7/TAF1B C-terminal cyclin domain-containing protein</fullName>
    </recommendedName>
</protein>
<keyword evidence="5" id="KW-0862">Zinc</keyword>
<dbReference type="Pfam" id="PF20645">
    <property type="entry name" value="Rrn7_cyclin_C"/>
    <property type="match status" value="1"/>
</dbReference>
<comment type="subcellular location">
    <subcellularLocation>
        <location evidence="1">Nucleus</location>
        <location evidence="1">Nucleolus</location>
    </subcellularLocation>
</comment>
<feature type="region of interest" description="Disordered" evidence="10">
    <location>
        <begin position="142"/>
        <end position="167"/>
    </location>
</feature>
<proteinExistence type="inferred from homology"/>
<dbReference type="AlphaFoldDB" id="E1ZR99"/>
<keyword evidence="9" id="KW-0539">Nucleus</keyword>